<accession>A0A9P6MD49</accession>
<name>A0A9P6MD49_9FUNG</name>
<evidence type="ECO:0000313" key="2">
    <source>
        <dbReference type="Proteomes" id="UP000703661"/>
    </source>
</evidence>
<protein>
    <submittedName>
        <fullName evidence="1">Uncharacterized protein</fullName>
    </submittedName>
</protein>
<reference evidence="1" key="1">
    <citation type="journal article" date="2020" name="Fungal Divers.">
        <title>Resolving the Mortierellaceae phylogeny through synthesis of multi-gene phylogenetics and phylogenomics.</title>
        <authorList>
            <person name="Vandepol N."/>
            <person name="Liber J."/>
            <person name="Desiro A."/>
            <person name="Na H."/>
            <person name="Kennedy M."/>
            <person name="Barry K."/>
            <person name="Grigoriev I.V."/>
            <person name="Miller A.N."/>
            <person name="O'Donnell K."/>
            <person name="Stajich J.E."/>
            <person name="Bonito G."/>
        </authorList>
    </citation>
    <scope>NUCLEOTIDE SEQUENCE</scope>
    <source>
        <strain evidence="1">NRRL 2769</strain>
    </source>
</reference>
<organism evidence="1 2">
    <name type="scientific">Entomortierella chlamydospora</name>
    <dbReference type="NCBI Taxonomy" id="101097"/>
    <lineage>
        <taxon>Eukaryota</taxon>
        <taxon>Fungi</taxon>
        <taxon>Fungi incertae sedis</taxon>
        <taxon>Mucoromycota</taxon>
        <taxon>Mortierellomycotina</taxon>
        <taxon>Mortierellomycetes</taxon>
        <taxon>Mortierellales</taxon>
        <taxon>Mortierellaceae</taxon>
        <taxon>Entomortierella</taxon>
    </lineage>
</organism>
<evidence type="ECO:0000313" key="1">
    <source>
        <dbReference type="EMBL" id="KAF9993304.1"/>
    </source>
</evidence>
<keyword evidence="2" id="KW-1185">Reference proteome</keyword>
<dbReference type="Proteomes" id="UP000703661">
    <property type="component" value="Unassembled WGS sequence"/>
</dbReference>
<dbReference type="AlphaFoldDB" id="A0A9P6MD49"/>
<comment type="caution">
    <text evidence="1">The sequence shown here is derived from an EMBL/GenBank/DDBJ whole genome shotgun (WGS) entry which is preliminary data.</text>
</comment>
<proteinExistence type="predicted"/>
<gene>
    <name evidence="1" type="ORF">BGZ80_008194</name>
</gene>
<sequence length="107" mass="12162">MKKIDSCIQKMVVTSHNQGISFKNVASRLKIGVATVSKHHTQFSPDLKRQYSGLPGILSNADKREVTRNMISGERKAGKRVFKYSPREGYHVSNPIVRENYRSQSKK</sequence>
<feature type="non-terminal residue" evidence="1">
    <location>
        <position position="107"/>
    </location>
</feature>
<dbReference type="OrthoDB" id="2412073at2759"/>
<dbReference type="EMBL" id="JAAAID010004373">
    <property type="protein sequence ID" value="KAF9993304.1"/>
    <property type="molecule type" value="Genomic_DNA"/>
</dbReference>